<reference evidence="14" key="2">
    <citation type="submission" date="2018-02" db="UniProtKB">
        <authorList>
            <consortium name="EnsemblPlants"/>
        </authorList>
    </citation>
    <scope>IDENTIFICATION</scope>
    <source>
        <strain evidence="14">Williams 82</strain>
    </source>
</reference>
<comment type="similarity">
    <text evidence="2">Belongs to the MCU (TC 1.A.77) family.</text>
</comment>
<proteinExistence type="inferred from homology"/>
<dbReference type="EMBL" id="CM000849">
    <property type="protein sequence ID" value="KRH08320.1"/>
    <property type="molecule type" value="Genomic_DNA"/>
</dbReference>
<dbReference type="PANTHER" id="PTHR13462:SF31">
    <property type="entry name" value="CALCIUM UNIPORTER PROTEIN 1, MITOCHONDRIAL"/>
    <property type="match status" value="1"/>
</dbReference>
<gene>
    <name evidence="14" type="primary">LOC100809065</name>
    <name evidence="13" type="ORF">GLYMA_16G142100</name>
</gene>
<feature type="coiled-coil region" evidence="10">
    <location>
        <begin position="227"/>
        <end position="254"/>
    </location>
</feature>
<dbReference type="OrthoDB" id="278338at2759"/>
<evidence type="ECO:0000256" key="5">
    <source>
        <dbReference type="ARBA" id="ARBA00022692"/>
    </source>
</evidence>
<evidence type="ECO:0000259" key="12">
    <source>
        <dbReference type="Pfam" id="PF04678"/>
    </source>
</evidence>
<evidence type="ECO:0000256" key="7">
    <source>
        <dbReference type="ARBA" id="ARBA00022989"/>
    </source>
</evidence>
<keyword evidence="4" id="KW-0109">Calcium transport</keyword>
<comment type="subcellular location">
    <subcellularLocation>
        <location evidence="1">Membrane</location>
        <topology evidence="1">Multi-pass membrane protein</topology>
    </subcellularLocation>
</comment>
<reference evidence="13" key="3">
    <citation type="submission" date="2018-07" db="EMBL/GenBank/DDBJ databases">
        <title>WGS assembly of Glycine max.</title>
        <authorList>
            <person name="Schmutz J."/>
            <person name="Cannon S."/>
            <person name="Schlueter J."/>
            <person name="Ma J."/>
            <person name="Mitros T."/>
            <person name="Nelson W."/>
            <person name="Hyten D."/>
            <person name="Song Q."/>
            <person name="Thelen J."/>
            <person name="Cheng J."/>
            <person name="Xu D."/>
            <person name="Hellsten U."/>
            <person name="May G."/>
            <person name="Yu Y."/>
            <person name="Sakurai T."/>
            <person name="Umezawa T."/>
            <person name="Bhattacharyya M."/>
            <person name="Sandhu D."/>
            <person name="Valliyodan B."/>
            <person name="Lindquist E."/>
            <person name="Peto M."/>
            <person name="Grant D."/>
            <person name="Shu S."/>
            <person name="Goodstein D."/>
            <person name="Barry K."/>
            <person name="Futrell-Griggs M."/>
            <person name="Abernathy B."/>
            <person name="Du J."/>
            <person name="Tian Z."/>
            <person name="Zhu L."/>
            <person name="Gill N."/>
            <person name="Joshi T."/>
            <person name="Libault M."/>
            <person name="Sethuraman A."/>
            <person name="Zhang X."/>
            <person name="Shinozaki K."/>
            <person name="Nguyen H."/>
            <person name="Wing R."/>
            <person name="Cregan P."/>
            <person name="Specht J."/>
            <person name="Grimwood J."/>
            <person name="Rokhsar D."/>
            <person name="Stacey G."/>
            <person name="Shoemaker R."/>
            <person name="Jackson S."/>
        </authorList>
    </citation>
    <scope>NUCLEOTIDE SEQUENCE</scope>
    <source>
        <tissue evidence="13">Callus</tissue>
    </source>
</reference>
<dbReference type="Gramene" id="KRH08320">
    <property type="protein sequence ID" value="KRH08320"/>
    <property type="gene ID" value="GLYMA_16G142100"/>
</dbReference>
<dbReference type="GeneID" id="100809065"/>
<evidence type="ECO:0000256" key="9">
    <source>
        <dbReference type="ARBA" id="ARBA00023136"/>
    </source>
</evidence>
<keyword evidence="5 11" id="KW-0812">Transmembrane</keyword>
<evidence type="ECO:0000313" key="15">
    <source>
        <dbReference type="Proteomes" id="UP000008827"/>
    </source>
</evidence>
<keyword evidence="7 11" id="KW-1133">Transmembrane helix</keyword>
<dbReference type="GO" id="GO:0015292">
    <property type="term" value="F:uniporter activity"/>
    <property type="evidence" value="ECO:0000318"/>
    <property type="project" value="GO_Central"/>
</dbReference>
<evidence type="ECO:0000313" key="14">
    <source>
        <dbReference type="EnsemblPlants" id="KRH08320"/>
    </source>
</evidence>
<dbReference type="GO" id="GO:0036444">
    <property type="term" value="P:calcium import into the mitochondrion"/>
    <property type="evidence" value="ECO:0000318"/>
    <property type="project" value="GO_Central"/>
</dbReference>
<dbReference type="GO" id="GO:1990246">
    <property type="term" value="C:uniplex complex"/>
    <property type="evidence" value="ECO:0000318"/>
    <property type="project" value="GO_Central"/>
</dbReference>
<evidence type="ECO:0000256" key="1">
    <source>
        <dbReference type="ARBA" id="ARBA00004141"/>
    </source>
</evidence>
<dbReference type="PANTHER" id="PTHR13462">
    <property type="entry name" value="CALCIUM UNIPORTER PROTEIN, MITOCHONDRIAL"/>
    <property type="match status" value="1"/>
</dbReference>
<keyword evidence="8" id="KW-0406">Ion transport</keyword>
<dbReference type="Proteomes" id="UP000008827">
    <property type="component" value="Chromosome 16"/>
</dbReference>
<keyword evidence="9 11" id="KW-0472">Membrane</keyword>
<dbReference type="OMA" id="FRICDEI"/>
<accession>A0A0R0FQK7</accession>
<dbReference type="KEGG" id="gmx:100809065"/>
<dbReference type="InterPro" id="IPR006769">
    <property type="entry name" value="MCU_C"/>
</dbReference>
<keyword evidence="15" id="KW-1185">Reference proteome</keyword>
<dbReference type="STRING" id="3847.A0A0R0FQK7"/>
<evidence type="ECO:0000256" key="4">
    <source>
        <dbReference type="ARBA" id="ARBA00022568"/>
    </source>
</evidence>
<feature type="domain" description="Calcium uniporter protein C-terminal" evidence="12">
    <location>
        <begin position="182"/>
        <end position="340"/>
    </location>
</feature>
<dbReference type="SMR" id="A0A0R0FQK7"/>
<evidence type="ECO:0000256" key="8">
    <source>
        <dbReference type="ARBA" id="ARBA00023065"/>
    </source>
</evidence>
<evidence type="ECO:0000256" key="2">
    <source>
        <dbReference type="ARBA" id="ARBA00005653"/>
    </source>
</evidence>
<keyword evidence="10" id="KW-0175">Coiled coil</keyword>
<reference evidence="13 14" key="1">
    <citation type="journal article" date="2010" name="Nature">
        <title>Genome sequence of the palaeopolyploid soybean.</title>
        <authorList>
            <person name="Schmutz J."/>
            <person name="Cannon S.B."/>
            <person name="Schlueter J."/>
            <person name="Ma J."/>
            <person name="Mitros T."/>
            <person name="Nelson W."/>
            <person name="Hyten D.L."/>
            <person name="Song Q."/>
            <person name="Thelen J.J."/>
            <person name="Cheng J."/>
            <person name="Xu D."/>
            <person name="Hellsten U."/>
            <person name="May G.D."/>
            <person name="Yu Y."/>
            <person name="Sakurai T."/>
            <person name="Umezawa T."/>
            <person name="Bhattacharyya M.K."/>
            <person name="Sandhu D."/>
            <person name="Valliyodan B."/>
            <person name="Lindquist E."/>
            <person name="Peto M."/>
            <person name="Grant D."/>
            <person name="Shu S."/>
            <person name="Goodstein D."/>
            <person name="Barry K."/>
            <person name="Futrell-Griggs M."/>
            <person name="Abernathy B."/>
            <person name="Du J."/>
            <person name="Tian Z."/>
            <person name="Zhu L."/>
            <person name="Gill N."/>
            <person name="Joshi T."/>
            <person name="Libault M."/>
            <person name="Sethuraman A."/>
            <person name="Zhang X.-C."/>
            <person name="Shinozaki K."/>
            <person name="Nguyen H.T."/>
            <person name="Wing R.A."/>
            <person name="Cregan P."/>
            <person name="Specht J."/>
            <person name="Grimwood J."/>
            <person name="Rokhsar D."/>
            <person name="Stacey G."/>
            <person name="Shoemaker R.C."/>
            <person name="Jackson S.A."/>
        </authorList>
    </citation>
    <scope>NUCLEOTIDE SEQUENCE [LARGE SCALE GENOMIC DNA]</scope>
    <source>
        <strain evidence="14">cv. Williams 82</strain>
        <tissue evidence="13">Callus</tissue>
    </source>
</reference>
<protein>
    <recommendedName>
        <fullName evidence="12">Calcium uniporter protein C-terminal domain-containing protein</fullName>
    </recommendedName>
</protein>
<dbReference type="Pfam" id="PF04678">
    <property type="entry name" value="MCU"/>
    <property type="match status" value="1"/>
</dbReference>
<dbReference type="InterPro" id="IPR039055">
    <property type="entry name" value="MCU_fam"/>
</dbReference>
<keyword evidence="3" id="KW-0813">Transport</keyword>
<dbReference type="EnsemblPlants" id="KRH08320">
    <property type="protein sequence ID" value="KRH08320"/>
    <property type="gene ID" value="GLYMA_16G142100"/>
</dbReference>
<organism evidence="13">
    <name type="scientific">Glycine max</name>
    <name type="common">Soybean</name>
    <name type="synonym">Glycine hispida</name>
    <dbReference type="NCBI Taxonomy" id="3847"/>
    <lineage>
        <taxon>Eukaryota</taxon>
        <taxon>Viridiplantae</taxon>
        <taxon>Streptophyta</taxon>
        <taxon>Embryophyta</taxon>
        <taxon>Tracheophyta</taxon>
        <taxon>Spermatophyta</taxon>
        <taxon>Magnoliopsida</taxon>
        <taxon>eudicotyledons</taxon>
        <taxon>Gunneridae</taxon>
        <taxon>Pentapetalae</taxon>
        <taxon>rosids</taxon>
        <taxon>fabids</taxon>
        <taxon>Fabales</taxon>
        <taxon>Fabaceae</taxon>
        <taxon>Papilionoideae</taxon>
        <taxon>50 kb inversion clade</taxon>
        <taxon>NPAAA clade</taxon>
        <taxon>indigoferoid/millettioid clade</taxon>
        <taxon>Phaseoleae</taxon>
        <taxon>Glycine</taxon>
        <taxon>Glycine subgen. Soja</taxon>
    </lineage>
</organism>
<name>A0A0R0FQK7_SOYBN</name>
<dbReference type="GO" id="GO:0051560">
    <property type="term" value="P:mitochondrial calcium ion homeostasis"/>
    <property type="evidence" value="ECO:0000318"/>
    <property type="project" value="GO_Central"/>
</dbReference>
<evidence type="ECO:0000256" key="3">
    <source>
        <dbReference type="ARBA" id="ARBA00022448"/>
    </source>
</evidence>
<dbReference type="PaxDb" id="3847-GLYMA16G25680.2"/>
<feature type="transmembrane region" description="Helical" evidence="11">
    <location>
        <begin position="282"/>
        <end position="302"/>
    </location>
</feature>
<sequence>MSSFRSYGAPINKLPPAPLSLQFIKKRHHFLLSLSIFNSIMAFKKTLAQRLLNITKISNYRISSSEVRSPNPTKADIAPDPGDNRRFLHKRTAVFPPELRPPPPAGSLLQRLREMDISKSRIRLDGLAPPETDQLVAPEHVRKVIRAVQIETVKSKLRKVPQSCVSYSEFIRMCSENCSDQEQAMSVAKILDDSASVIIIGDVVFLRPEQVAQTIQSLLTVPEPKMHESVRKELEELEKEKATIDNKANTMVRRELWAGLGFLVVQTAAFMRLTFWELSWDVMEPICFYVTSMYFMAGYAFFLRTSKEPCFEGFYQSRFSSKQKRLMKLHNFDIERYNELWAKAPPPSAPSSSIIDPYQLDQFHKKL</sequence>
<evidence type="ECO:0000313" key="13">
    <source>
        <dbReference type="EMBL" id="KRH08320.1"/>
    </source>
</evidence>
<evidence type="ECO:0000256" key="10">
    <source>
        <dbReference type="SAM" id="Coils"/>
    </source>
</evidence>
<feature type="transmembrane region" description="Helical" evidence="11">
    <location>
        <begin position="256"/>
        <end position="276"/>
    </location>
</feature>
<evidence type="ECO:0000256" key="11">
    <source>
        <dbReference type="SAM" id="Phobius"/>
    </source>
</evidence>
<keyword evidence="6" id="KW-0106">Calcium</keyword>
<dbReference type="GO" id="GO:0005262">
    <property type="term" value="F:calcium channel activity"/>
    <property type="evidence" value="ECO:0000318"/>
    <property type="project" value="GO_Central"/>
</dbReference>
<dbReference type="AlphaFoldDB" id="A0A0R0FQK7"/>
<evidence type="ECO:0000256" key="6">
    <source>
        <dbReference type="ARBA" id="ARBA00022837"/>
    </source>
</evidence>